<dbReference type="Pfam" id="PF18962">
    <property type="entry name" value="Por_Secre_tail"/>
    <property type="match status" value="1"/>
</dbReference>
<dbReference type="Pfam" id="PF02368">
    <property type="entry name" value="Big_2"/>
    <property type="match status" value="1"/>
</dbReference>
<dbReference type="Proteomes" id="UP000248987">
    <property type="component" value="Unassembled WGS sequence"/>
</dbReference>
<evidence type="ECO:0000313" key="5">
    <source>
        <dbReference type="Proteomes" id="UP000248987"/>
    </source>
</evidence>
<keyword evidence="1" id="KW-0732">Signal</keyword>
<gene>
    <name evidence="4" type="ORF">LX77_03881</name>
</gene>
<dbReference type="SUPFAM" id="SSF49373">
    <property type="entry name" value="Invasin/intimin cell-adhesion fragments"/>
    <property type="match status" value="1"/>
</dbReference>
<feature type="domain" description="BIG2" evidence="3">
    <location>
        <begin position="134"/>
        <end position="211"/>
    </location>
</feature>
<dbReference type="Gene3D" id="2.60.40.1080">
    <property type="match status" value="1"/>
</dbReference>
<protein>
    <submittedName>
        <fullName evidence="4">Putative secreted protein (Por secretion system target)</fullName>
    </submittedName>
</protein>
<dbReference type="SMART" id="SM00635">
    <property type="entry name" value="BID_2"/>
    <property type="match status" value="1"/>
</dbReference>
<dbReference type="EMBL" id="QLLQ01000038">
    <property type="protein sequence ID" value="RAJ17518.1"/>
    <property type="molecule type" value="Genomic_DNA"/>
</dbReference>
<dbReference type="InterPro" id="IPR008964">
    <property type="entry name" value="Invasin/intimin_cell_adhesion"/>
</dbReference>
<keyword evidence="5" id="KW-1185">Reference proteome</keyword>
<dbReference type="RefSeq" id="WP_211314464.1">
    <property type="nucleotide sequence ID" value="NZ_QLLQ01000038.1"/>
</dbReference>
<feature type="compositionally biased region" description="Polar residues" evidence="2">
    <location>
        <begin position="661"/>
        <end position="670"/>
    </location>
</feature>
<evidence type="ECO:0000259" key="3">
    <source>
        <dbReference type="SMART" id="SM00635"/>
    </source>
</evidence>
<evidence type="ECO:0000256" key="2">
    <source>
        <dbReference type="SAM" id="MobiDB-lite"/>
    </source>
</evidence>
<dbReference type="InterPro" id="IPR003343">
    <property type="entry name" value="Big_2"/>
</dbReference>
<reference evidence="4 5" key="1">
    <citation type="submission" date="2018-06" db="EMBL/GenBank/DDBJ databases">
        <title>Genomic Encyclopedia of Archaeal and Bacterial Type Strains, Phase II (KMG-II): from individual species to whole genera.</title>
        <authorList>
            <person name="Goeker M."/>
        </authorList>
    </citation>
    <scope>NUCLEOTIDE SEQUENCE [LARGE SCALE GENOMIC DNA]</scope>
    <source>
        <strain evidence="4 5">DSM 12408</strain>
    </source>
</reference>
<organism evidence="4 5">
    <name type="scientific">Gelidibacter algens</name>
    <dbReference type="NCBI Taxonomy" id="49280"/>
    <lineage>
        <taxon>Bacteria</taxon>
        <taxon>Pseudomonadati</taxon>
        <taxon>Bacteroidota</taxon>
        <taxon>Flavobacteriia</taxon>
        <taxon>Flavobacteriales</taxon>
        <taxon>Flavobacteriaceae</taxon>
        <taxon>Gelidibacter</taxon>
    </lineage>
</organism>
<sequence>WFVNFQLPMQGRPVPVLLSSQLKQEILPHVGASKYLNGDGTVGFYRDSLDLAFVQGIKIRDMTTRSQNGQVPTGMPSKSRPSNFYNLSKNEHIPEVWFNANVPKGKDHNDIAPSGYTWLEEYLNQVDGPSVIVATQSVEVTPGKTNLQISKTLQLKKEFKIKTPKNQNGKWTSSDEDIAKVDANALVTGISVGKVTITFTADDGGDKGKSEITVFREALQASAGTDQNICQGESTTLTASGGASYLWSTDEKTETITVRPNSTKIYTVTAYDSKGKNATTDKVTVNVNPVPVVDAGSNIIIRAGESTTLKAKGASNYMWNTGATGSSITVSPRSTTTYTVTGTNKDCEATDTVKVTVLNYETVVADAGGERNLCAGSSTTLTARGGSSYLWSTGEKTAKISVSPSVTTIYTVTAYDSKGENSDQADVKIVVKPVPAVDAGSNITINPGESTTLRATGADGYKWSTGGNHSSITVSPKSTTTYTVTGNNNDCEATDTVTVTVSNSETVTADAGGERNLCAGSSTTLTARGGSTYLWSTGEKTEKITVSPSISTIYTVTAYDSSGKNSDKAYVKINVNPIPAVDAGSNVTINAGESTTLRATGGDEYQWSTGGTRSSITVSPKSTATYTVIGIRNSCEALATVKVTVVNQGTAKANSKETTGKNKTATNNSEVPLGKSNPNFGGDYEAKTHLQDEPIESGFLIYPNPTFGDVNINISNVKSISSIHLYDSSGRLLYSDKINEGDQKVYEKTISLSGYPSGLYLLKLVDNEKVITKKIILK</sequence>
<feature type="non-terminal residue" evidence="4">
    <location>
        <position position="1"/>
    </location>
</feature>
<evidence type="ECO:0000313" key="4">
    <source>
        <dbReference type="EMBL" id="RAJ17518.1"/>
    </source>
</evidence>
<evidence type="ECO:0000256" key="1">
    <source>
        <dbReference type="ARBA" id="ARBA00022729"/>
    </source>
</evidence>
<proteinExistence type="predicted"/>
<dbReference type="NCBIfam" id="TIGR04183">
    <property type="entry name" value="Por_Secre_tail"/>
    <property type="match status" value="1"/>
</dbReference>
<dbReference type="InterPro" id="IPR026444">
    <property type="entry name" value="Secre_tail"/>
</dbReference>
<name>A0A327RN15_9FLAO</name>
<accession>A0A327RN15</accession>
<dbReference type="AlphaFoldDB" id="A0A327RN15"/>
<feature type="region of interest" description="Disordered" evidence="2">
    <location>
        <begin position="654"/>
        <end position="678"/>
    </location>
</feature>
<comment type="caution">
    <text evidence="4">The sequence shown here is derived from an EMBL/GenBank/DDBJ whole genome shotgun (WGS) entry which is preliminary data.</text>
</comment>